<gene>
    <name evidence="1" type="ORF">HWQ67_19365</name>
</gene>
<sequence>MNQAFAVESAIDHHLQERTIQGSYTTSMRDLTDTARVSRALPLPQPAGTRVRFTANIGSVLSYDDIPEHNGEGTIITVRTGAGDTTHLDGRVFVLWDDGKFRSILAEHLRPALSKKFAKGLRIVVSDLGDLSQFFSKSTSGRQDELIHKSTEDLRALKKDGDQYIVERLFTDTGKPLKV</sequence>
<keyword evidence="2" id="KW-1185">Reference proteome</keyword>
<evidence type="ECO:0000313" key="2">
    <source>
        <dbReference type="Proteomes" id="UP001196980"/>
    </source>
</evidence>
<protein>
    <submittedName>
        <fullName evidence="1">Uncharacterized protein</fullName>
    </submittedName>
</protein>
<reference evidence="1 2" key="1">
    <citation type="journal article" date="2020" name="J Geophys Res Biogeosci">
        <title>Magnetotaxis as an Adaptation to Enable Bacterial Shuttling of Microbial Sulfur and Sulfur Cycling Across Aquatic Oxic#Anoxic Interfaces.</title>
        <authorList>
            <person name="Li J."/>
            <person name="Liu P."/>
            <person name="Wang J."/>
            <person name="Roberts A.P."/>
            <person name="Pan Y."/>
        </authorList>
    </citation>
    <scope>NUCLEOTIDE SEQUENCE [LARGE SCALE GENOMIC DNA]</scope>
    <source>
        <strain evidence="1 2">MYR-1_YQ</strain>
    </source>
</reference>
<proteinExistence type="predicted"/>
<evidence type="ECO:0000313" key="1">
    <source>
        <dbReference type="EMBL" id="MBV6343733.1"/>
    </source>
</evidence>
<dbReference type="Proteomes" id="UP001196980">
    <property type="component" value="Unassembled WGS sequence"/>
</dbReference>
<organism evidence="1 2">
    <name type="scientific">Candidatus Magnetobacterium casense</name>
    <dbReference type="NCBI Taxonomy" id="1455061"/>
    <lineage>
        <taxon>Bacteria</taxon>
        <taxon>Pseudomonadati</taxon>
        <taxon>Nitrospirota</taxon>
        <taxon>Thermodesulfovibrionia</taxon>
        <taxon>Thermodesulfovibrionales</taxon>
        <taxon>Candidatus Magnetobacteriaceae</taxon>
        <taxon>Candidatus Magnetobacterium</taxon>
    </lineage>
</organism>
<dbReference type="RefSeq" id="WP_218254348.1">
    <property type="nucleotide sequence ID" value="NZ_JABXWD010000775.1"/>
</dbReference>
<dbReference type="EMBL" id="JABXWD010000775">
    <property type="protein sequence ID" value="MBV6343733.1"/>
    <property type="molecule type" value="Genomic_DNA"/>
</dbReference>
<comment type="caution">
    <text evidence="1">The sequence shown here is derived from an EMBL/GenBank/DDBJ whole genome shotgun (WGS) entry which is preliminary data.</text>
</comment>
<accession>A0ABS6S5G3</accession>
<name>A0ABS6S5G3_9BACT</name>